<dbReference type="SMART" id="SM00230">
    <property type="entry name" value="CysPc"/>
    <property type="match status" value="1"/>
</dbReference>
<dbReference type="GO" id="GO:0004198">
    <property type="term" value="F:calcium-dependent cysteine-type endopeptidase activity"/>
    <property type="evidence" value="ECO:0007669"/>
    <property type="project" value="InterPro"/>
</dbReference>
<dbReference type="Pfam" id="PF00648">
    <property type="entry name" value="Peptidase_C2"/>
    <property type="match status" value="1"/>
</dbReference>
<dbReference type="PRINTS" id="PR00704">
    <property type="entry name" value="CALPAIN"/>
</dbReference>
<keyword evidence="3" id="KW-0378">Hydrolase</keyword>
<dbReference type="PANTHER" id="PTHR10183">
    <property type="entry name" value="CALPAIN"/>
    <property type="match status" value="1"/>
</dbReference>
<evidence type="ECO:0000256" key="2">
    <source>
        <dbReference type="ARBA" id="ARBA00022670"/>
    </source>
</evidence>
<dbReference type="KEGG" id="crq:GCK72_014888"/>
<reference evidence="7 8" key="1">
    <citation type="submission" date="2019-12" db="EMBL/GenBank/DDBJ databases">
        <title>Chromosome-level assembly of the Caenorhabditis remanei genome.</title>
        <authorList>
            <person name="Teterina A.A."/>
            <person name="Willis J.H."/>
            <person name="Phillips P.C."/>
        </authorList>
    </citation>
    <scope>NUCLEOTIDE SEQUENCE [LARGE SCALE GENOMIC DNA]</scope>
    <source>
        <strain evidence="7 8">PX506</strain>
        <tissue evidence="7">Whole organism</tissue>
    </source>
</reference>
<evidence type="ECO:0000259" key="6">
    <source>
        <dbReference type="PROSITE" id="PS50203"/>
    </source>
</evidence>
<dbReference type="AlphaFoldDB" id="A0A6A5GSM5"/>
<gene>
    <name evidence="7" type="ORF">GCK72_014888</name>
</gene>
<dbReference type="GO" id="GO:0005737">
    <property type="term" value="C:cytoplasm"/>
    <property type="evidence" value="ECO:0007669"/>
    <property type="project" value="TreeGrafter"/>
</dbReference>
<evidence type="ECO:0000313" key="8">
    <source>
        <dbReference type="Proteomes" id="UP000483820"/>
    </source>
</evidence>
<evidence type="ECO:0000256" key="4">
    <source>
        <dbReference type="ARBA" id="ARBA00022807"/>
    </source>
</evidence>
<evidence type="ECO:0000256" key="3">
    <source>
        <dbReference type="ARBA" id="ARBA00022801"/>
    </source>
</evidence>
<proteinExistence type="inferred from homology"/>
<dbReference type="GeneID" id="9813916"/>
<dbReference type="InterPro" id="IPR001300">
    <property type="entry name" value="Peptidase_C2_calpain_cat"/>
</dbReference>
<dbReference type="EMBL" id="WUAV01000004">
    <property type="protein sequence ID" value="KAF1758430.1"/>
    <property type="molecule type" value="Genomic_DNA"/>
</dbReference>
<dbReference type="CTD" id="9813916"/>
<dbReference type="InterPro" id="IPR022684">
    <property type="entry name" value="Calpain_cysteine_protease"/>
</dbReference>
<evidence type="ECO:0000256" key="5">
    <source>
        <dbReference type="PROSITE-ProRule" id="PRU00239"/>
    </source>
</evidence>
<dbReference type="SUPFAM" id="SSF54001">
    <property type="entry name" value="Cysteine proteinases"/>
    <property type="match status" value="1"/>
</dbReference>
<accession>A0A6A5GSM5</accession>
<name>A0A6A5GSM5_CAERE</name>
<dbReference type="GO" id="GO:0006508">
    <property type="term" value="P:proteolysis"/>
    <property type="evidence" value="ECO:0007669"/>
    <property type="project" value="UniProtKB-KW"/>
</dbReference>
<dbReference type="PANTHER" id="PTHR10183:SF379">
    <property type="entry name" value="CALPAIN-5"/>
    <property type="match status" value="1"/>
</dbReference>
<sequence length="317" mass="36985">MTFYEDPEFPIKGNTKRPHDLVAFPKFFGLNFNTSRRDDWRTHFERRTEINGTHAGFFLVAVSSLTKDLISFHKIVEEQSFDEREYTGKFHFKFYDETRQLKTIEIDDRLPIKPCGALQYAQKVDDVFWYPLMEKAYAKFCGGYEQIETGLLIKSMFHVTGRNPEWFDNGAESCLPFNAEGIYSNLRNLIEKKIILVCKLRNPEENNQSYGSGFTIIDVTEKRRISNDGILEPRKFVQLRHPSGKIPESMMADMGIYELTSLGEGLMDTEKFVNQMQCVYSVDMSMHQLRRSPGLDAFIPFIPEEENPRVNYHRAKH</sequence>
<comment type="caution">
    <text evidence="5">Lacks conserved residue(s) required for the propagation of feature annotation.</text>
</comment>
<evidence type="ECO:0000256" key="1">
    <source>
        <dbReference type="ARBA" id="ARBA00007623"/>
    </source>
</evidence>
<organism evidence="7 8">
    <name type="scientific">Caenorhabditis remanei</name>
    <name type="common">Caenorhabditis vulgaris</name>
    <dbReference type="NCBI Taxonomy" id="31234"/>
    <lineage>
        <taxon>Eukaryota</taxon>
        <taxon>Metazoa</taxon>
        <taxon>Ecdysozoa</taxon>
        <taxon>Nematoda</taxon>
        <taxon>Chromadorea</taxon>
        <taxon>Rhabditida</taxon>
        <taxon>Rhabditina</taxon>
        <taxon>Rhabditomorpha</taxon>
        <taxon>Rhabditoidea</taxon>
        <taxon>Rhabditidae</taxon>
        <taxon>Peloderinae</taxon>
        <taxon>Caenorhabditis</taxon>
    </lineage>
</organism>
<evidence type="ECO:0000313" key="7">
    <source>
        <dbReference type="EMBL" id="KAF1758430.1"/>
    </source>
</evidence>
<dbReference type="PROSITE" id="PS50203">
    <property type="entry name" value="CALPAIN_CAT"/>
    <property type="match status" value="1"/>
</dbReference>
<keyword evidence="4" id="KW-0788">Thiol protease</keyword>
<comment type="caution">
    <text evidence="7">The sequence shown here is derived from an EMBL/GenBank/DDBJ whole genome shotgun (WGS) entry which is preliminary data.</text>
</comment>
<dbReference type="Proteomes" id="UP000483820">
    <property type="component" value="Chromosome IV"/>
</dbReference>
<protein>
    <recommendedName>
        <fullName evidence="6">Calpain catalytic domain-containing protein</fullName>
    </recommendedName>
</protein>
<dbReference type="InterPro" id="IPR038765">
    <property type="entry name" value="Papain-like_cys_pep_sf"/>
</dbReference>
<comment type="similarity">
    <text evidence="1">Belongs to the peptidase C2 family.</text>
</comment>
<feature type="domain" description="Calpain catalytic" evidence="6">
    <location>
        <begin position="16"/>
        <end position="246"/>
    </location>
</feature>
<keyword evidence="2" id="KW-0645">Protease</keyword>
<dbReference type="RefSeq" id="XP_003088965.2">
    <property type="nucleotide sequence ID" value="XM_003088917.2"/>
</dbReference>